<proteinExistence type="inferred from homology"/>
<keyword evidence="3" id="KW-1185">Reference proteome</keyword>
<dbReference type="SUPFAM" id="SSF53850">
    <property type="entry name" value="Periplasmic binding protein-like II"/>
    <property type="match status" value="1"/>
</dbReference>
<dbReference type="InterPro" id="IPR042100">
    <property type="entry name" value="Bug_dom1"/>
</dbReference>
<organism evidence="2 3">
    <name type="scientific">Vreelandella maris</name>
    <dbReference type="NCBI Taxonomy" id="2729617"/>
    <lineage>
        <taxon>Bacteria</taxon>
        <taxon>Pseudomonadati</taxon>
        <taxon>Pseudomonadota</taxon>
        <taxon>Gammaproteobacteria</taxon>
        <taxon>Oceanospirillales</taxon>
        <taxon>Halomonadaceae</taxon>
        <taxon>Vreelandella</taxon>
    </lineage>
</organism>
<comment type="similarity">
    <text evidence="1">Belongs to the UPF0065 (bug) family.</text>
</comment>
<name>A0A7Y6V9E0_9GAMM</name>
<comment type="caution">
    <text evidence="2">The sequence shown here is derived from an EMBL/GenBank/DDBJ whole genome shotgun (WGS) entry which is preliminary data.</text>
</comment>
<reference evidence="2 3" key="1">
    <citation type="submission" date="2020-06" db="EMBL/GenBank/DDBJ databases">
        <title>Halomonas sp. QX-1 draft genome sequence.</title>
        <authorList>
            <person name="Qiu X."/>
        </authorList>
    </citation>
    <scope>NUCLEOTIDE SEQUENCE [LARGE SCALE GENOMIC DNA]</scope>
    <source>
        <strain evidence="2 3">QX-1</strain>
    </source>
</reference>
<dbReference type="CDD" id="cd07012">
    <property type="entry name" value="PBP2_Bug_TTT"/>
    <property type="match status" value="1"/>
</dbReference>
<dbReference type="PANTHER" id="PTHR42928">
    <property type="entry name" value="TRICARBOXYLATE-BINDING PROTEIN"/>
    <property type="match status" value="1"/>
</dbReference>
<dbReference type="AlphaFoldDB" id="A0A7Y6V9E0"/>
<sequence>MSPKKGLALSHHRGKGGLQKRLRMALTAWMGTWLCIWSFITLADNPFPDTDITLVIPFGPGGATDVLFRDISAEAQTYLDTAINIVNIAGSGATRGSQSVKDAEADGHTLLGSHQTIDLAYFAELSAYSHDAFAPVALLTRTVNIPATYPGHAAQHASDIPALVAEQAEPLTFGVVPTSTDHFFWLHFFQQTGIDAQDIVFIHYPDTGSQVTALLAGEIDFAMLNLPSASELFATSALTPLGVASDARLTALPAVPTLQEQGIELVNTTDRGVFAPLNTPPERLAILASAFEQALAQPKLARTIEHSHGSLIDYRPLNDYADYLNHQYTLLKSLSESVAFER</sequence>
<dbReference type="EMBL" id="JABWCV010000009">
    <property type="protein sequence ID" value="NVF14371.1"/>
    <property type="molecule type" value="Genomic_DNA"/>
</dbReference>
<gene>
    <name evidence="2" type="ORF">HUO07_09315</name>
</gene>
<protein>
    <submittedName>
        <fullName evidence="2">Tripartite tricarboxylate transporter substrate binding protein</fullName>
    </submittedName>
</protein>
<dbReference type="RefSeq" id="WP_176303358.1">
    <property type="nucleotide sequence ID" value="NZ_JABWCV010000009.1"/>
</dbReference>
<dbReference type="Gene3D" id="3.40.190.10">
    <property type="entry name" value="Periplasmic binding protein-like II"/>
    <property type="match status" value="1"/>
</dbReference>
<dbReference type="PANTHER" id="PTHR42928:SF5">
    <property type="entry name" value="BLR1237 PROTEIN"/>
    <property type="match status" value="1"/>
</dbReference>
<evidence type="ECO:0000313" key="3">
    <source>
        <dbReference type="Proteomes" id="UP000589984"/>
    </source>
</evidence>
<dbReference type="Proteomes" id="UP000589984">
    <property type="component" value="Unassembled WGS sequence"/>
</dbReference>
<dbReference type="InterPro" id="IPR005064">
    <property type="entry name" value="BUG"/>
</dbReference>
<dbReference type="PIRSF" id="PIRSF017082">
    <property type="entry name" value="YflP"/>
    <property type="match status" value="1"/>
</dbReference>
<evidence type="ECO:0000313" key="2">
    <source>
        <dbReference type="EMBL" id="NVF14371.1"/>
    </source>
</evidence>
<dbReference type="Pfam" id="PF03401">
    <property type="entry name" value="TctC"/>
    <property type="match status" value="1"/>
</dbReference>
<dbReference type="Gene3D" id="3.40.190.150">
    <property type="entry name" value="Bordetella uptake gene, domain 1"/>
    <property type="match status" value="1"/>
</dbReference>
<evidence type="ECO:0000256" key="1">
    <source>
        <dbReference type="ARBA" id="ARBA00006987"/>
    </source>
</evidence>
<accession>A0A7Y6V9E0</accession>